<dbReference type="GO" id="GO:1903806">
    <property type="term" value="P:L-isoleucine import across plasma membrane"/>
    <property type="evidence" value="ECO:0007669"/>
    <property type="project" value="TreeGrafter"/>
</dbReference>
<dbReference type="GO" id="GO:0005304">
    <property type="term" value="F:L-valine transmembrane transporter activity"/>
    <property type="evidence" value="ECO:0007669"/>
    <property type="project" value="TreeGrafter"/>
</dbReference>
<keyword evidence="1" id="KW-0813">Transport</keyword>
<dbReference type="AlphaFoldDB" id="A0A1G6ZUP5"/>
<dbReference type="Pfam" id="PF12399">
    <property type="entry name" value="BCA_ABC_TP_C"/>
    <property type="match status" value="1"/>
</dbReference>
<keyword evidence="3 4" id="KW-0067">ATP-binding</keyword>
<keyword evidence="5" id="KW-1185">Reference proteome</keyword>
<gene>
    <name evidence="4" type="ORF">SAMN05421872_11458</name>
</gene>
<organism evidence="4 5">
    <name type="scientific">Nocardioides lianchengensis</name>
    <dbReference type="NCBI Taxonomy" id="1045774"/>
    <lineage>
        <taxon>Bacteria</taxon>
        <taxon>Bacillati</taxon>
        <taxon>Actinomycetota</taxon>
        <taxon>Actinomycetes</taxon>
        <taxon>Propionibacteriales</taxon>
        <taxon>Nocardioidaceae</taxon>
        <taxon>Nocardioides</taxon>
    </lineage>
</organism>
<dbReference type="GO" id="GO:1903805">
    <property type="term" value="P:L-valine import across plasma membrane"/>
    <property type="evidence" value="ECO:0007669"/>
    <property type="project" value="TreeGrafter"/>
</dbReference>
<dbReference type="PANTHER" id="PTHR45772">
    <property type="entry name" value="CONSERVED COMPONENT OF ABC TRANSPORTER FOR NATURAL AMINO ACIDS-RELATED"/>
    <property type="match status" value="1"/>
</dbReference>
<dbReference type="InterPro" id="IPR027417">
    <property type="entry name" value="P-loop_NTPase"/>
</dbReference>
<dbReference type="GO" id="GO:0005524">
    <property type="term" value="F:ATP binding"/>
    <property type="evidence" value="ECO:0007669"/>
    <property type="project" value="UniProtKB-KW"/>
</dbReference>
<dbReference type="GO" id="GO:0015192">
    <property type="term" value="F:L-phenylalanine transmembrane transporter activity"/>
    <property type="evidence" value="ECO:0007669"/>
    <property type="project" value="TreeGrafter"/>
</dbReference>
<dbReference type="PANTHER" id="PTHR45772:SF7">
    <property type="entry name" value="AMINO ACID ABC TRANSPORTER ATP-BINDING PROTEIN"/>
    <property type="match status" value="1"/>
</dbReference>
<dbReference type="Pfam" id="PF00005">
    <property type="entry name" value="ABC_tran"/>
    <property type="match status" value="1"/>
</dbReference>
<evidence type="ECO:0000256" key="3">
    <source>
        <dbReference type="ARBA" id="ARBA00022840"/>
    </source>
</evidence>
<evidence type="ECO:0000313" key="4">
    <source>
        <dbReference type="EMBL" id="SDE06378.1"/>
    </source>
</evidence>
<evidence type="ECO:0000313" key="5">
    <source>
        <dbReference type="Proteomes" id="UP000199034"/>
    </source>
</evidence>
<dbReference type="GO" id="GO:0015808">
    <property type="term" value="P:L-alanine transport"/>
    <property type="evidence" value="ECO:0007669"/>
    <property type="project" value="TreeGrafter"/>
</dbReference>
<dbReference type="GO" id="GO:0015188">
    <property type="term" value="F:L-isoleucine transmembrane transporter activity"/>
    <property type="evidence" value="ECO:0007669"/>
    <property type="project" value="TreeGrafter"/>
</dbReference>
<dbReference type="InterPro" id="IPR003593">
    <property type="entry name" value="AAA+_ATPase"/>
</dbReference>
<dbReference type="InterPro" id="IPR051120">
    <property type="entry name" value="ABC_AA/LPS_Transport"/>
</dbReference>
<proteinExistence type="predicted"/>
<reference evidence="4 5" key="1">
    <citation type="submission" date="2016-10" db="EMBL/GenBank/DDBJ databases">
        <authorList>
            <person name="de Groot N.N."/>
        </authorList>
    </citation>
    <scope>NUCLEOTIDE SEQUENCE [LARGE SCALE GENOMIC DNA]</scope>
    <source>
        <strain evidence="4 5">CGMCC 4.6858</strain>
    </source>
</reference>
<evidence type="ECO:0000256" key="1">
    <source>
        <dbReference type="ARBA" id="ARBA00022448"/>
    </source>
</evidence>
<accession>A0A1G6ZUP5</accession>
<dbReference type="GO" id="GO:0005886">
    <property type="term" value="C:plasma membrane"/>
    <property type="evidence" value="ECO:0007669"/>
    <property type="project" value="TreeGrafter"/>
</dbReference>
<dbReference type="CDD" id="cd03219">
    <property type="entry name" value="ABC_Mj1267_LivG_branched"/>
    <property type="match status" value="1"/>
</dbReference>
<name>A0A1G6ZUP5_9ACTN</name>
<protein>
    <submittedName>
        <fullName evidence="4">Branched-chain amino acid transport system ATP-binding protein</fullName>
    </submittedName>
</protein>
<sequence>MSEPSGGAPLLETRGITVRFGGNTAVDDVSLSVAPGCVTGLIGPNGAGKTTLFNTVTGMQRPTSGRVLLDGTDITGRPVAKRAALGIARTFQRLELFLTLSVRDNVRVAGDIVNAGRRFRGGSIDVEAETDRLLELTGLTPIADREVSDIPTGRARVVEVARALMTKPRLLLLDEPASGQTEHETDEFAEMLAGLAATGLGICLVEHDLPLVMKLCSTIHVLDQGRLIASGTPAEVQASPEVVAAYIGGEVLA</sequence>
<dbReference type="OrthoDB" id="9805514at2"/>
<dbReference type="EMBL" id="FMZM01000014">
    <property type="protein sequence ID" value="SDE06378.1"/>
    <property type="molecule type" value="Genomic_DNA"/>
</dbReference>
<dbReference type="GO" id="GO:0042941">
    <property type="term" value="P:D-alanine transmembrane transport"/>
    <property type="evidence" value="ECO:0007669"/>
    <property type="project" value="TreeGrafter"/>
</dbReference>
<dbReference type="STRING" id="1045774.SAMN05421872_11458"/>
<dbReference type="RefSeq" id="WP_090860419.1">
    <property type="nucleotide sequence ID" value="NZ_FMZM01000014.1"/>
</dbReference>
<dbReference type="InterPro" id="IPR032823">
    <property type="entry name" value="BCA_ABC_TP_C"/>
</dbReference>
<dbReference type="Gene3D" id="3.40.50.300">
    <property type="entry name" value="P-loop containing nucleotide triphosphate hydrolases"/>
    <property type="match status" value="1"/>
</dbReference>
<dbReference type="SMART" id="SM00382">
    <property type="entry name" value="AAA"/>
    <property type="match status" value="1"/>
</dbReference>
<dbReference type="GO" id="GO:0016887">
    <property type="term" value="F:ATP hydrolysis activity"/>
    <property type="evidence" value="ECO:0007669"/>
    <property type="project" value="InterPro"/>
</dbReference>
<keyword evidence="2" id="KW-0547">Nucleotide-binding</keyword>
<evidence type="ECO:0000256" key="2">
    <source>
        <dbReference type="ARBA" id="ARBA00022741"/>
    </source>
</evidence>
<dbReference type="InterPro" id="IPR003439">
    <property type="entry name" value="ABC_transporter-like_ATP-bd"/>
</dbReference>
<dbReference type="PROSITE" id="PS50893">
    <property type="entry name" value="ABC_TRANSPORTER_2"/>
    <property type="match status" value="1"/>
</dbReference>
<dbReference type="SUPFAM" id="SSF52540">
    <property type="entry name" value="P-loop containing nucleoside triphosphate hydrolases"/>
    <property type="match status" value="1"/>
</dbReference>
<dbReference type="Proteomes" id="UP000199034">
    <property type="component" value="Unassembled WGS sequence"/>
</dbReference>